<dbReference type="Gene3D" id="3.40.50.2300">
    <property type="match status" value="1"/>
</dbReference>
<evidence type="ECO:0000256" key="2">
    <source>
        <dbReference type="ARBA" id="ARBA00023012"/>
    </source>
</evidence>
<gene>
    <name evidence="8" type="ORF">ACFSR6_00060</name>
</gene>
<dbReference type="InterPro" id="IPR011006">
    <property type="entry name" value="CheY-like_superfamily"/>
</dbReference>
<evidence type="ECO:0000313" key="8">
    <source>
        <dbReference type="EMBL" id="MFD2580862.1"/>
    </source>
</evidence>
<evidence type="ECO:0000313" key="9">
    <source>
        <dbReference type="Proteomes" id="UP001597461"/>
    </source>
</evidence>
<dbReference type="SMART" id="SM00448">
    <property type="entry name" value="REC"/>
    <property type="match status" value="1"/>
</dbReference>
<evidence type="ECO:0000256" key="5">
    <source>
        <dbReference type="PROSITE-ProRule" id="PRU00169"/>
    </source>
</evidence>
<dbReference type="Gene3D" id="2.40.50.1020">
    <property type="entry name" value="LytTr DNA-binding domain"/>
    <property type="match status" value="1"/>
</dbReference>
<comment type="caution">
    <text evidence="8">The sequence shown here is derived from an EMBL/GenBank/DDBJ whole genome shotgun (WGS) entry which is preliminary data.</text>
</comment>
<dbReference type="Proteomes" id="UP001597461">
    <property type="component" value="Unassembled WGS sequence"/>
</dbReference>
<dbReference type="InterPro" id="IPR007492">
    <property type="entry name" value="LytTR_DNA-bd_dom"/>
</dbReference>
<comment type="function">
    <text evidence="4">Required for high-level post-exponential phase expression of a series of secreted proteins.</text>
</comment>
<feature type="domain" description="Response regulatory" evidence="6">
    <location>
        <begin position="19"/>
        <end position="132"/>
    </location>
</feature>
<keyword evidence="2" id="KW-0902">Two-component regulatory system</keyword>
<keyword evidence="1" id="KW-0963">Cytoplasm</keyword>
<keyword evidence="3" id="KW-0010">Activator</keyword>
<evidence type="ECO:0000256" key="4">
    <source>
        <dbReference type="ARBA" id="ARBA00037164"/>
    </source>
</evidence>
<dbReference type="EMBL" id="JBHULL010000001">
    <property type="protein sequence ID" value="MFD2580862.1"/>
    <property type="molecule type" value="Genomic_DNA"/>
</dbReference>
<evidence type="ECO:0000259" key="6">
    <source>
        <dbReference type="PROSITE" id="PS50110"/>
    </source>
</evidence>
<evidence type="ECO:0000256" key="3">
    <source>
        <dbReference type="ARBA" id="ARBA00023159"/>
    </source>
</evidence>
<dbReference type="InterPro" id="IPR001789">
    <property type="entry name" value="Sig_transdc_resp-reg_receiver"/>
</dbReference>
<dbReference type="SMART" id="SM00850">
    <property type="entry name" value="LytTR"/>
    <property type="match status" value="1"/>
</dbReference>
<dbReference type="Pfam" id="PF00072">
    <property type="entry name" value="Response_reg"/>
    <property type="match status" value="1"/>
</dbReference>
<accession>A0ABW5MCK9</accession>
<keyword evidence="5" id="KW-0597">Phosphoprotein</keyword>
<dbReference type="InterPro" id="IPR046947">
    <property type="entry name" value="LytR-like"/>
</dbReference>
<dbReference type="SUPFAM" id="SSF52172">
    <property type="entry name" value="CheY-like"/>
    <property type="match status" value="1"/>
</dbReference>
<dbReference type="PROSITE" id="PS50930">
    <property type="entry name" value="HTH_LYTTR"/>
    <property type="match status" value="1"/>
</dbReference>
<feature type="domain" description="HTH LytTR-type" evidence="7">
    <location>
        <begin position="158"/>
        <end position="221"/>
    </location>
</feature>
<dbReference type="PANTHER" id="PTHR37299:SF3">
    <property type="entry name" value="STAGE 0 SPORULATION PROTEIN A HOMOLOG"/>
    <property type="match status" value="1"/>
</dbReference>
<evidence type="ECO:0000256" key="1">
    <source>
        <dbReference type="ARBA" id="ARBA00022490"/>
    </source>
</evidence>
<dbReference type="PROSITE" id="PS50110">
    <property type="entry name" value="RESPONSE_REGULATORY"/>
    <property type="match status" value="1"/>
</dbReference>
<reference evidence="9" key="1">
    <citation type="journal article" date="2019" name="Int. J. Syst. Evol. Microbiol.">
        <title>The Global Catalogue of Microorganisms (GCM) 10K type strain sequencing project: providing services to taxonomists for standard genome sequencing and annotation.</title>
        <authorList>
            <consortium name="The Broad Institute Genomics Platform"/>
            <consortium name="The Broad Institute Genome Sequencing Center for Infectious Disease"/>
            <person name="Wu L."/>
            <person name="Ma J."/>
        </authorList>
    </citation>
    <scope>NUCLEOTIDE SEQUENCE [LARGE SCALE GENOMIC DNA]</scope>
    <source>
        <strain evidence="9">KCTC 42866</strain>
    </source>
</reference>
<feature type="modified residue" description="4-aspartylphosphate" evidence="5">
    <location>
        <position position="71"/>
    </location>
</feature>
<proteinExistence type="predicted"/>
<dbReference type="PANTHER" id="PTHR37299">
    <property type="entry name" value="TRANSCRIPTIONAL REGULATOR-RELATED"/>
    <property type="match status" value="1"/>
</dbReference>
<sequence>MVYITLEAVYKNIKIMNLRCIVIDDEFEAVEEICEYILNTPELDLVMSFTNPIEALSFIKKNENFDLIFMDVDMPNINGIDLSRLIRSKTKKLIFTTSHAKYALNAFEVSADAFLLKPFNYSKFFATIEKFLSPTDSLVAPDGEYLFIKSKNEDLKLVKVRFKDIVAIESLANYVRIYTKELNLVTHLKLKDAKAIFGKDDNFMQLHRSFLISKNHINSIEGNILTMSNGAKFAIGENFRKIFHDFLSNKTLKPTINK</sequence>
<name>A0ABW5MCK9_9SPHI</name>
<keyword evidence="9" id="KW-1185">Reference proteome</keyword>
<protein>
    <submittedName>
        <fullName evidence="8">LytR/AlgR family response regulator transcription factor</fullName>
    </submittedName>
</protein>
<evidence type="ECO:0000259" key="7">
    <source>
        <dbReference type="PROSITE" id="PS50930"/>
    </source>
</evidence>
<dbReference type="Pfam" id="PF04397">
    <property type="entry name" value="LytTR"/>
    <property type="match status" value="1"/>
</dbReference>
<organism evidence="8 9">
    <name type="scientific">Pedobacter vanadiisoli</name>
    <dbReference type="NCBI Taxonomy" id="1761975"/>
    <lineage>
        <taxon>Bacteria</taxon>
        <taxon>Pseudomonadati</taxon>
        <taxon>Bacteroidota</taxon>
        <taxon>Sphingobacteriia</taxon>
        <taxon>Sphingobacteriales</taxon>
        <taxon>Sphingobacteriaceae</taxon>
        <taxon>Pedobacter</taxon>
    </lineage>
</organism>